<feature type="compositionally biased region" description="Basic and acidic residues" evidence="1">
    <location>
        <begin position="31"/>
        <end position="44"/>
    </location>
</feature>
<dbReference type="EMBL" id="GHES01048117">
    <property type="protein sequence ID" value="MPA78676.1"/>
    <property type="molecule type" value="Transcribed_RNA"/>
</dbReference>
<feature type="compositionally biased region" description="Acidic residues" evidence="1">
    <location>
        <begin position="109"/>
        <end position="124"/>
    </location>
</feature>
<reference evidence="2" key="1">
    <citation type="submission" date="2019-08" db="EMBL/GenBank/DDBJ databases">
        <title>Reference gene set and small RNA set construction with multiple tissues from Davidia involucrata Baill.</title>
        <authorList>
            <person name="Yang H."/>
            <person name="Zhou C."/>
            <person name="Li G."/>
            <person name="Wang J."/>
            <person name="Gao P."/>
            <person name="Wang M."/>
            <person name="Wang R."/>
            <person name="Zhao Y."/>
        </authorList>
    </citation>
    <scope>NUCLEOTIDE SEQUENCE</scope>
    <source>
        <tissue evidence="2">Mixed with DoveR01_LX</tissue>
    </source>
</reference>
<organism evidence="2">
    <name type="scientific">Davidia involucrata</name>
    <name type="common">Dove tree</name>
    <dbReference type="NCBI Taxonomy" id="16924"/>
    <lineage>
        <taxon>Eukaryota</taxon>
        <taxon>Viridiplantae</taxon>
        <taxon>Streptophyta</taxon>
        <taxon>Embryophyta</taxon>
        <taxon>Tracheophyta</taxon>
        <taxon>Spermatophyta</taxon>
        <taxon>Magnoliopsida</taxon>
        <taxon>eudicotyledons</taxon>
        <taxon>Gunneridae</taxon>
        <taxon>Pentapetalae</taxon>
        <taxon>asterids</taxon>
        <taxon>Cornales</taxon>
        <taxon>Nyssaceae</taxon>
        <taxon>Davidia</taxon>
    </lineage>
</organism>
<feature type="region of interest" description="Disordered" evidence="1">
    <location>
        <begin position="31"/>
        <end position="190"/>
    </location>
</feature>
<accession>A0A5B7CEV5</accession>
<name>A0A5B7CEV5_DAVIN</name>
<feature type="compositionally biased region" description="Acidic residues" evidence="1">
    <location>
        <begin position="53"/>
        <end position="65"/>
    </location>
</feature>
<evidence type="ECO:0000256" key="1">
    <source>
        <dbReference type="SAM" id="MobiDB-lite"/>
    </source>
</evidence>
<dbReference type="AlphaFoldDB" id="A0A5B7CEV5"/>
<evidence type="ECO:0000313" key="2">
    <source>
        <dbReference type="EMBL" id="MPA78676.1"/>
    </source>
</evidence>
<sequence length="223" mass="24519">MGCGASRLDAQGVAIQARLGPLLRRRIEDIRRRAHGDTLRDTTPSKKVLLVDGSEEEENSQSDLDDNARKGTGSSSSEDSLTHKHWTSNGASNKDEKSRGKVYYIEAKEEVEEELGEDEEDEEGREIGPGSPSFRIYFTDNLADDNKRESAETTGEDGSSNKKSQTGLEATGKGSVTKKVKRGRKRRSFRKVIPRGGQTAVKNLMSCYSSPDRARLLTAKTPA</sequence>
<feature type="compositionally biased region" description="Polar residues" evidence="1">
    <location>
        <begin position="152"/>
        <end position="168"/>
    </location>
</feature>
<protein>
    <submittedName>
        <fullName evidence="2">Uncharacterized protein</fullName>
    </submittedName>
</protein>
<proteinExistence type="predicted"/>
<gene>
    <name evidence="2" type="ORF">Din_048117</name>
</gene>
<feature type="compositionally biased region" description="Basic residues" evidence="1">
    <location>
        <begin position="176"/>
        <end position="190"/>
    </location>
</feature>